<dbReference type="PANTHER" id="PTHR45526">
    <property type="entry name" value="TRANSCRIPTIONAL REGULATORY PROTEIN DPIA"/>
    <property type="match status" value="1"/>
</dbReference>
<dbReference type="GO" id="GO:0003700">
    <property type="term" value="F:DNA-binding transcription factor activity"/>
    <property type="evidence" value="ECO:0007669"/>
    <property type="project" value="InterPro"/>
</dbReference>
<keyword evidence="7 9" id="KW-0010">Activator</keyword>
<evidence type="ECO:0000256" key="3">
    <source>
        <dbReference type="ARBA" id="ARBA00022553"/>
    </source>
</evidence>
<sequence length="239" mass="27175">MTKVLIIEDDPMVAVLNQGFVEQLPEMVVVKNVRSADEGKKILEKESIDLILLDVFLPGETGIEFLNWLRMKKSNAAVILITAADDVKTVKEAIRYGAIDYLIKPFTFERFKLAIEKYQKLMFATDDGDRTNQYAIDRYMNYGEVSEGQSHSEDKELPKGLSKLTLKKVSKGIQELNEPFSTKDLAAKISLSRISTKKYLQFLVDCQALKETMIYLEIGRPLTKYEIARGFTGKLGKYL</sequence>
<evidence type="ECO:0000259" key="11">
    <source>
        <dbReference type="PROSITE" id="PS50110"/>
    </source>
</evidence>
<dbReference type="GO" id="GO:0003677">
    <property type="term" value="F:DNA binding"/>
    <property type="evidence" value="ECO:0007669"/>
    <property type="project" value="UniProtKB-KW"/>
</dbReference>
<evidence type="ECO:0000256" key="7">
    <source>
        <dbReference type="ARBA" id="ARBA00023159"/>
    </source>
</evidence>
<dbReference type="AlphaFoldDB" id="A0A242K615"/>
<reference evidence="12" key="1">
    <citation type="submission" date="2017-05" db="EMBL/GenBank/DDBJ databases">
        <title>The Genome Sequence of Enterococcus sp. 9E7_DIV0242.</title>
        <authorList>
            <consortium name="The Broad Institute Genomics Platform"/>
            <consortium name="The Broad Institute Genomic Center for Infectious Diseases"/>
            <person name="Earl A."/>
            <person name="Manson A."/>
            <person name="Schwartman J."/>
            <person name="Gilmore M."/>
            <person name="Abouelleil A."/>
            <person name="Cao P."/>
            <person name="Chapman S."/>
            <person name="Cusick C."/>
            <person name="Shea T."/>
            <person name="Young S."/>
            <person name="Neafsey D."/>
            <person name="Nusbaum C."/>
            <person name="Birren B."/>
        </authorList>
    </citation>
    <scope>NUCLEOTIDE SEQUENCE [LARGE SCALE GENOMIC DNA]</scope>
    <source>
        <strain evidence="12">9E7_DIV0242</strain>
    </source>
</reference>
<keyword evidence="6 9" id="KW-0238">DNA-binding</keyword>
<dbReference type="Proteomes" id="UP000195141">
    <property type="component" value="Chromosome"/>
</dbReference>
<evidence type="ECO:0000313" key="13">
    <source>
        <dbReference type="EMBL" id="WYJ92065.1"/>
    </source>
</evidence>
<keyword evidence="8 9" id="KW-0804">Transcription</keyword>
<evidence type="ECO:0000256" key="6">
    <source>
        <dbReference type="ARBA" id="ARBA00023125"/>
    </source>
</evidence>
<keyword evidence="4 9" id="KW-0902">Two-component regulatory system</keyword>
<keyword evidence="3 10" id="KW-0597">Phosphoprotein</keyword>
<dbReference type="InterPro" id="IPR011006">
    <property type="entry name" value="CheY-like_superfamily"/>
</dbReference>
<evidence type="ECO:0000256" key="2">
    <source>
        <dbReference type="ARBA" id="ARBA00022490"/>
    </source>
</evidence>
<dbReference type="GO" id="GO:0005737">
    <property type="term" value="C:cytoplasm"/>
    <property type="evidence" value="ECO:0007669"/>
    <property type="project" value="UniProtKB-SubCell"/>
</dbReference>
<keyword evidence="14" id="KW-1185">Reference proteome</keyword>
<protein>
    <recommendedName>
        <fullName evidence="9">Transcriptional regulatory protein</fullName>
    </recommendedName>
</protein>
<dbReference type="EMBL" id="NGMM01000003">
    <property type="protein sequence ID" value="OTP15750.1"/>
    <property type="molecule type" value="Genomic_DNA"/>
</dbReference>
<dbReference type="PANTHER" id="PTHR45526:SF1">
    <property type="entry name" value="TRANSCRIPTIONAL REGULATORY PROTEIN DCUR-RELATED"/>
    <property type="match status" value="1"/>
</dbReference>
<evidence type="ECO:0000256" key="8">
    <source>
        <dbReference type="ARBA" id="ARBA00023163"/>
    </source>
</evidence>
<evidence type="ECO:0000256" key="10">
    <source>
        <dbReference type="PROSITE-ProRule" id="PRU00169"/>
    </source>
</evidence>
<reference evidence="13" key="3">
    <citation type="submission" date="2024-03" db="EMBL/GenBank/DDBJ databases">
        <title>The Genome Sequence of Enterococcus sp. DIV0242b.</title>
        <authorList>
            <consortium name="The Broad Institute Genomics Platform"/>
            <consortium name="The Broad Institute Microbial Omics Core"/>
            <consortium name="The Broad Institute Genomic Center for Infectious Diseases"/>
            <person name="Earl A."/>
            <person name="Manson A."/>
            <person name="Gilmore M."/>
            <person name="Schwartman J."/>
            <person name="Shea T."/>
            <person name="Abouelleil A."/>
            <person name="Cao P."/>
            <person name="Chapman S."/>
            <person name="Cusick C."/>
            <person name="Young S."/>
            <person name="Neafsey D."/>
            <person name="Nusbaum C."/>
            <person name="Birren B."/>
        </authorList>
    </citation>
    <scope>NUCLEOTIDE SEQUENCE</scope>
    <source>
        <strain evidence="13">9E7_DIV0242</strain>
    </source>
</reference>
<dbReference type="SUPFAM" id="SSF52172">
    <property type="entry name" value="CheY-like"/>
    <property type="match status" value="1"/>
</dbReference>
<feature type="modified residue" description="4-aspartylphosphate" evidence="10">
    <location>
        <position position="54"/>
    </location>
</feature>
<accession>A0A242K615</accession>
<dbReference type="InterPro" id="IPR024187">
    <property type="entry name" value="Sig_transdc_resp-reg_cit/mal"/>
</dbReference>
<dbReference type="Gene3D" id="3.40.50.2300">
    <property type="match status" value="1"/>
</dbReference>
<evidence type="ECO:0000256" key="5">
    <source>
        <dbReference type="ARBA" id="ARBA00023015"/>
    </source>
</evidence>
<reference evidence="13" key="2">
    <citation type="submission" date="2017-05" db="EMBL/GenBank/DDBJ databases">
        <authorList>
            <consortium name="The Broad Institute Genomics Platform"/>
            <consortium name="The Broad Institute Genomic Center for Infectious Diseases"/>
            <person name="Earl A."/>
            <person name="Manson A."/>
            <person name="Schwartman J."/>
            <person name="Gilmore M."/>
            <person name="Abouelleil A."/>
            <person name="Cao P."/>
            <person name="Chapman S."/>
            <person name="Cusick C."/>
            <person name="Shea T."/>
            <person name="Young S."/>
            <person name="Neafsey D."/>
            <person name="Nusbaum C."/>
            <person name="Birren B."/>
        </authorList>
    </citation>
    <scope>NUCLEOTIDE SEQUENCE</scope>
    <source>
        <strain evidence="13">9E7_DIV0242</strain>
    </source>
</reference>
<dbReference type="PROSITE" id="PS50110">
    <property type="entry name" value="RESPONSE_REGULATORY"/>
    <property type="match status" value="1"/>
</dbReference>
<evidence type="ECO:0000256" key="4">
    <source>
        <dbReference type="ARBA" id="ARBA00023012"/>
    </source>
</evidence>
<feature type="domain" description="Response regulatory" evidence="11">
    <location>
        <begin position="3"/>
        <end position="119"/>
    </location>
</feature>
<dbReference type="PIRSF" id="PIRSF006171">
    <property type="entry name" value="RR_citrat_malat"/>
    <property type="match status" value="1"/>
</dbReference>
<evidence type="ECO:0000313" key="12">
    <source>
        <dbReference type="EMBL" id="OTP15750.1"/>
    </source>
</evidence>
<dbReference type="EMBL" id="CP147247">
    <property type="protein sequence ID" value="WYJ92065.1"/>
    <property type="molecule type" value="Genomic_DNA"/>
</dbReference>
<dbReference type="Pfam" id="PF00072">
    <property type="entry name" value="Response_reg"/>
    <property type="match status" value="1"/>
</dbReference>
<gene>
    <name evidence="12" type="ORF">A5888_001964</name>
    <name evidence="13" type="ORF">A5888_003838</name>
</gene>
<dbReference type="InterPro" id="IPR001789">
    <property type="entry name" value="Sig_transdc_resp-reg_receiver"/>
</dbReference>
<keyword evidence="2 9" id="KW-0963">Cytoplasm</keyword>
<evidence type="ECO:0000313" key="14">
    <source>
        <dbReference type="Proteomes" id="UP000195141"/>
    </source>
</evidence>
<dbReference type="OrthoDB" id="9759232at2"/>
<comment type="subcellular location">
    <subcellularLocation>
        <location evidence="1 9">Cytoplasm</location>
    </subcellularLocation>
</comment>
<proteinExistence type="predicted"/>
<evidence type="ECO:0000256" key="1">
    <source>
        <dbReference type="ARBA" id="ARBA00004496"/>
    </source>
</evidence>
<organism evidence="12">
    <name type="scientific">Candidatus Enterococcus clewellii</name>
    <dbReference type="NCBI Taxonomy" id="1834193"/>
    <lineage>
        <taxon>Bacteria</taxon>
        <taxon>Bacillati</taxon>
        <taxon>Bacillota</taxon>
        <taxon>Bacilli</taxon>
        <taxon>Lactobacillales</taxon>
        <taxon>Enterococcaceae</taxon>
        <taxon>Enterococcus</taxon>
    </lineage>
</organism>
<evidence type="ECO:0000256" key="9">
    <source>
        <dbReference type="PIRNR" id="PIRNR006171"/>
    </source>
</evidence>
<dbReference type="SMART" id="SM00448">
    <property type="entry name" value="REC"/>
    <property type="match status" value="1"/>
</dbReference>
<name>A0A242K615_9ENTE</name>
<dbReference type="InterPro" id="IPR051271">
    <property type="entry name" value="2C-system_Tx_regulators"/>
</dbReference>
<keyword evidence="5 9" id="KW-0805">Transcription regulation</keyword>
<dbReference type="GO" id="GO:0000156">
    <property type="term" value="F:phosphorelay response regulator activity"/>
    <property type="evidence" value="ECO:0007669"/>
    <property type="project" value="TreeGrafter"/>
</dbReference>